<dbReference type="AlphaFoldDB" id="A0A1S1M6A1"/>
<protein>
    <recommendedName>
        <fullName evidence="1">DUF4132 domain-containing protein</fullName>
    </recommendedName>
</protein>
<dbReference type="Pfam" id="PF13569">
    <property type="entry name" value="DUF4132"/>
    <property type="match status" value="1"/>
</dbReference>
<evidence type="ECO:0000313" key="2">
    <source>
        <dbReference type="EMBL" id="OHU77445.1"/>
    </source>
</evidence>
<dbReference type="InterPro" id="IPR025406">
    <property type="entry name" value="DUF4132"/>
</dbReference>
<evidence type="ECO:0000259" key="1">
    <source>
        <dbReference type="Pfam" id="PF13569"/>
    </source>
</evidence>
<proteinExistence type="predicted"/>
<reference evidence="2 3" key="1">
    <citation type="submission" date="2016-10" db="EMBL/GenBank/DDBJ databases">
        <title>Evaluation of Human, Veterinary and Environmental Mycobacterium chelonae Isolates by Core Genome Phylogenomic Analysis, Targeted Gene Comparison, and Anti-microbial Susceptibility Patterns: A Tale of Mistaken Identities.</title>
        <authorList>
            <person name="Fogelson S.B."/>
            <person name="Camus A.C."/>
            <person name="Lorenz W."/>
            <person name="Vasireddy R."/>
            <person name="Vasireddy S."/>
            <person name="Smith T."/>
            <person name="Brown-Elliott B.A."/>
            <person name="Wallace R.J.Jr."/>
            <person name="Hasan N.A."/>
            <person name="Reischl U."/>
            <person name="Sanchez S."/>
        </authorList>
    </citation>
    <scope>NUCLEOTIDE SEQUENCE [LARGE SCALE GENOMIC DNA]</scope>
    <source>
        <strain evidence="2 3">15518</strain>
    </source>
</reference>
<sequence length="1077" mass="118697">MADICSASDESAVTMAPSWRKLILPRRGGPPIPIRPVDEDAVARIRKTTFETRRADIEAMLAYHRTFPETAEAGRRYLAGQPDPLGAAAVARLNLLDGIKPADYADLWICEHGLAFALWTAVQLADGPPLFSMWSSADSPVPDVWSHVRIECFDVALRLRGRLTLVGSTEYQQAVHAISPARISDKTKCIAAFMFPTETQWVSEACKEPIGLVENRSRLELLTSVSSIDMVCELLFHDTGWDSYYQDYRRILPTLVDRFGVALVPVLDRILDGYLSKGRAAVVSEALACLPGDDAFAALLRHANKPGVRQSVELAMARFPMRAADQLAERHDPASAELLAMHLALRPHLTAHLPQGSAPVPDAAPTVGAADLPELLVSPPWTTKQPKAKPIVLSELPAPPDAELSWTPDELEKLRNLPEHEPRLGARTWGDLEADGERGKLSGFDFQSILLSGPPELARKLIENRWVPLWCFSAGYWFPAALHRHGPELGGLATRLAEKEPESASAVLGPIITREVAETHALWLAGKRRLLSIAARTYFRRHGAAVAPMLVPAALGPLRALRESTHLALRYLARTDSPAAVIESSRHYGDAAANAIGEIVGLDPLLVFPKRIPSVSDWAAGALLTPVTLTDGTSLPTESVNVIGVMLMMSSPDNPYAGLTAIAEICDTATLRRLTWSLYEAWDRIGAPTRHSWALDALAWFADDETVDRLNDIIRRWPGIGRSARVPHGLDVLANIGSDHALLTIYRISQRERSKPLKDKANAKIQEIALSRSLSAEQMADRLVPDLGLSDASALALDYGSRAFTVRFDERLQPVVTNESGSVLKALPKPGKGDDAVRADDSYRRFSALRRQVRIVAKEQLRRLEDAMIHERRWSVEEFESLFVSHPLLIQVVRRLLWAAFSPTGQLSLFRVAEDRTLADDNDSLMSLAPSHAVGIAHPLHAPEHMITWGRIFTDYELLQPFPQINRPVINATEQDLREQELSRFAQVTAKTFSLTALSSRGWEIGQMFDGPFRRQISRSAPGGRLVDIWLNPGIPADPREIETQEISVRLDRGTFAETGLVFASEIITDVTGATAQ</sequence>
<accession>A0A1S1M6A1</accession>
<feature type="domain" description="DUF4132" evidence="1">
    <location>
        <begin position="821"/>
        <end position="1003"/>
    </location>
</feature>
<keyword evidence="3" id="KW-1185">Reference proteome</keyword>
<dbReference type="EMBL" id="MLIS01000001">
    <property type="protein sequence ID" value="OHU77445.1"/>
    <property type="molecule type" value="Genomic_DNA"/>
</dbReference>
<dbReference type="Proteomes" id="UP000179441">
    <property type="component" value="Unassembled WGS sequence"/>
</dbReference>
<comment type="caution">
    <text evidence="2">The sequence shown here is derived from an EMBL/GenBank/DDBJ whole genome shotgun (WGS) entry which is preliminary data.</text>
</comment>
<evidence type="ECO:0000313" key="3">
    <source>
        <dbReference type="Proteomes" id="UP000179441"/>
    </source>
</evidence>
<organism evidence="2 3">
    <name type="scientific">Mycobacteroides chelonae</name>
    <name type="common">Mycobacterium chelonae</name>
    <dbReference type="NCBI Taxonomy" id="1774"/>
    <lineage>
        <taxon>Bacteria</taxon>
        <taxon>Bacillati</taxon>
        <taxon>Actinomycetota</taxon>
        <taxon>Actinomycetes</taxon>
        <taxon>Mycobacteriales</taxon>
        <taxon>Mycobacteriaceae</taxon>
        <taxon>Mycobacteroides</taxon>
    </lineage>
</organism>
<name>A0A1S1M6A1_MYCCH</name>
<gene>
    <name evidence="2" type="ORF">BKG84_02585</name>
</gene>